<proteinExistence type="predicted"/>
<dbReference type="GO" id="GO:0061711">
    <property type="term" value="F:tRNA N(6)-L-threonylcarbamoyladenine synthase activity"/>
    <property type="evidence" value="ECO:0007669"/>
    <property type="project" value="UniProtKB-EC"/>
</dbReference>
<name>A0ABY8QVR6_9MICO</name>
<dbReference type="Gene3D" id="3.30.420.40">
    <property type="match status" value="2"/>
</dbReference>
<organism evidence="3 4">
    <name type="scientific">Saxibacter everestensis</name>
    <dbReference type="NCBI Taxonomy" id="2909229"/>
    <lineage>
        <taxon>Bacteria</taxon>
        <taxon>Bacillati</taxon>
        <taxon>Actinomycetota</taxon>
        <taxon>Actinomycetes</taxon>
        <taxon>Micrococcales</taxon>
        <taxon>Brevibacteriaceae</taxon>
        <taxon>Saxibacter</taxon>
    </lineage>
</organism>
<keyword evidence="3" id="KW-0012">Acyltransferase</keyword>
<dbReference type="PANTHER" id="PTHR11735:SF11">
    <property type="entry name" value="TRNA THREONYLCARBAMOYLADENOSINE BIOSYNTHESIS PROTEIN TSAB"/>
    <property type="match status" value="1"/>
</dbReference>
<dbReference type="Pfam" id="PF00814">
    <property type="entry name" value="TsaD"/>
    <property type="match status" value="1"/>
</dbReference>
<evidence type="ECO:0000313" key="3">
    <source>
        <dbReference type="EMBL" id="WGW12906.1"/>
    </source>
</evidence>
<dbReference type="InterPro" id="IPR043129">
    <property type="entry name" value="ATPase_NBD"/>
</dbReference>
<sequence>MLVLALDTSAAASAAVVSDDGVLAEHTIFGARRHAEVLVPAVEQVLAEAGAQAGDFDAVAVGIGPGPYTGLRVGIATALGFGLGWSVPVHGVLSIDALAWQLASAGCVPTDFAVAIDARRKEVYWGRYSGVDSAGTPRLAAGPDVSTPTDFASAIEGVPRGGRGILLYPDLLGEAVSDKPELVEPLASGIGEIAVRRTAAGMTLEEPRPRYLRRPDAASPKPPKRVLG</sequence>
<dbReference type="CDD" id="cd24032">
    <property type="entry name" value="ASKHA_NBD_TsaB"/>
    <property type="match status" value="1"/>
</dbReference>
<dbReference type="EMBL" id="CP090958">
    <property type="protein sequence ID" value="WGW12906.1"/>
    <property type="molecule type" value="Genomic_DNA"/>
</dbReference>
<dbReference type="Proteomes" id="UP001209083">
    <property type="component" value="Chromosome"/>
</dbReference>
<keyword evidence="4" id="KW-1185">Reference proteome</keyword>
<dbReference type="RefSeq" id="WP_349639714.1">
    <property type="nucleotide sequence ID" value="NZ_CP090958.1"/>
</dbReference>
<feature type="domain" description="Gcp-like" evidence="2">
    <location>
        <begin position="31"/>
        <end position="151"/>
    </location>
</feature>
<accession>A0ABY8QVR6</accession>
<dbReference type="EC" id="2.3.1.234" evidence="3"/>
<keyword evidence="3" id="KW-0808">Transferase</keyword>
<feature type="compositionally biased region" description="Basic and acidic residues" evidence="1">
    <location>
        <begin position="205"/>
        <end position="216"/>
    </location>
</feature>
<dbReference type="NCBIfam" id="TIGR03725">
    <property type="entry name" value="T6A_YeaZ"/>
    <property type="match status" value="1"/>
</dbReference>
<protein>
    <submittedName>
        <fullName evidence="3">tRNA (Adenosine(37)-N6)-threonylcarbamoyltransferase complex dimerization subunit type 1 TsaB</fullName>
        <ecNumber evidence="3">2.3.1.234</ecNumber>
    </submittedName>
</protein>
<dbReference type="SUPFAM" id="SSF53067">
    <property type="entry name" value="Actin-like ATPase domain"/>
    <property type="match status" value="2"/>
</dbReference>
<feature type="region of interest" description="Disordered" evidence="1">
    <location>
        <begin position="204"/>
        <end position="228"/>
    </location>
</feature>
<evidence type="ECO:0000259" key="2">
    <source>
        <dbReference type="Pfam" id="PF00814"/>
    </source>
</evidence>
<gene>
    <name evidence="3" type="primary">tsaB</name>
    <name evidence="3" type="ORF">LWF01_03800</name>
</gene>
<evidence type="ECO:0000313" key="4">
    <source>
        <dbReference type="Proteomes" id="UP001209083"/>
    </source>
</evidence>
<dbReference type="InterPro" id="IPR000905">
    <property type="entry name" value="Gcp-like_dom"/>
</dbReference>
<evidence type="ECO:0000256" key="1">
    <source>
        <dbReference type="SAM" id="MobiDB-lite"/>
    </source>
</evidence>
<reference evidence="3 4" key="1">
    <citation type="submission" date="2023-05" db="EMBL/GenBank/DDBJ databases">
        <title>Lithophilousrod everest ZFBP1038 complete genpme.</title>
        <authorList>
            <person name="Tian M."/>
        </authorList>
    </citation>
    <scope>NUCLEOTIDE SEQUENCE [LARGE SCALE GENOMIC DNA]</scope>
    <source>
        <strain evidence="3 4">ZFBP1038</strain>
    </source>
</reference>
<dbReference type="PANTHER" id="PTHR11735">
    <property type="entry name" value="TRNA N6-ADENOSINE THREONYLCARBAMOYLTRANSFERASE"/>
    <property type="match status" value="1"/>
</dbReference>
<dbReference type="InterPro" id="IPR022496">
    <property type="entry name" value="T6A_TsaB"/>
</dbReference>